<dbReference type="GO" id="GO:0005524">
    <property type="term" value="F:ATP binding"/>
    <property type="evidence" value="ECO:0007669"/>
    <property type="project" value="UniProtKB-KW"/>
</dbReference>
<dbReference type="EMBL" id="DULP01000012">
    <property type="protein sequence ID" value="HHW32654.1"/>
    <property type="molecule type" value="Genomic_DNA"/>
</dbReference>
<feature type="domain" description="AMP-dependent synthetase/ligase" evidence="3">
    <location>
        <begin position="26"/>
        <end position="277"/>
    </location>
</feature>
<evidence type="ECO:0000259" key="3">
    <source>
        <dbReference type="Pfam" id="PF00501"/>
    </source>
</evidence>
<dbReference type="Pfam" id="PF00501">
    <property type="entry name" value="AMP-binding"/>
    <property type="match status" value="1"/>
</dbReference>
<accession>A0A832QTU2</accession>
<keyword evidence="1" id="KW-0547">Nucleotide-binding</keyword>
<dbReference type="SUPFAM" id="SSF56801">
    <property type="entry name" value="Acetyl-CoA synthetase-like"/>
    <property type="match status" value="1"/>
</dbReference>
<name>A0A832QTU2_9RHOB</name>
<dbReference type="RefSeq" id="WP_303728829.1">
    <property type="nucleotide sequence ID" value="NZ_DULP01000012.1"/>
</dbReference>
<comment type="caution">
    <text evidence="4">The sequence shown here is derived from an EMBL/GenBank/DDBJ whole genome shotgun (WGS) entry which is preliminary data.</text>
</comment>
<dbReference type="Gene3D" id="3.40.50.12780">
    <property type="entry name" value="N-terminal domain of ligase-like"/>
    <property type="match status" value="1"/>
</dbReference>
<evidence type="ECO:0000256" key="2">
    <source>
        <dbReference type="ARBA" id="ARBA00022840"/>
    </source>
</evidence>
<dbReference type="GO" id="GO:0016020">
    <property type="term" value="C:membrane"/>
    <property type="evidence" value="ECO:0007669"/>
    <property type="project" value="TreeGrafter"/>
</dbReference>
<proteinExistence type="predicted"/>
<evidence type="ECO:0000256" key="1">
    <source>
        <dbReference type="ARBA" id="ARBA00022741"/>
    </source>
</evidence>
<dbReference type="Proteomes" id="UP000580830">
    <property type="component" value="Unassembled WGS sequence"/>
</dbReference>
<dbReference type="PANTHER" id="PTHR43272:SF33">
    <property type="entry name" value="AMP-BINDING DOMAIN-CONTAINING PROTEIN-RELATED"/>
    <property type="match status" value="1"/>
</dbReference>
<evidence type="ECO:0000313" key="4">
    <source>
        <dbReference type="EMBL" id="HHW32654.1"/>
    </source>
</evidence>
<dbReference type="InterPro" id="IPR020845">
    <property type="entry name" value="AMP-binding_CS"/>
</dbReference>
<reference evidence="4 5" key="1">
    <citation type="journal article" date="2020" name="Biotechnol. Biofuels">
        <title>New insights from the biogas microbiome by comprehensive genome-resolved metagenomics of nearly 1600 species originating from multiple anaerobic digesters.</title>
        <authorList>
            <person name="Campanaro S."/>
            <person name="Treu L."/>
            <person name="Rodriguez-R L.M."/>
            <person name="Kovalovszki A."/>
            <person name="Ziels R.M."/>
            <person name="Maus I."/>
            <person name="Zhu X."/>
            <person name="Kougias P.G."/>
            <person name="Basile A."/>
            <person name="Luo G."/>
            <person name="Schluter A."/>
            <person name="Konstantinidis K.T."/>
            <person name="Angelidaki I."/>
        </authorList>
    </citation>
    <scope>NUCLEOTIDE SEQUENCE [LARGE SCALE GENOMIC DNA]</scope>
    <source>
        <strain evidence="4">AS04akNAM_125</strain>
    </source>
</reference>
<keyword evidence="4" id="KW-0436">Ligase</keyword>
<dbReference type="InterPro" id="IPR042099">
    <property type="entry name" value="ANL_N_sf"/>
</dbReference>
<dbReference type="InterPro" id="IPR000873">
    <property type="entry name" value="AMP-dep_synth/lig_dom"/>
</dbReference>
<sequence length="480" mass="52856">YDDPRGLAGYAEPGLIALSEVAARGRARPDDPAVLLYSSGTTGTPKGIPLLHSNIVGGIANAEAGGYFQRGETLFAYLPTAWVGDFVFSLGAGVLLQATINIPERAETALHDLREVAPTFYLAAPRAWDAMLTRIQVGMADSTPLKRRLYDWFIPRAIELERKRLKGYRPNALERLREAVGGFVMYGPLKDYLGLSRAERAFTGGEAMGEDTFLFFRALGIKLKQFYGQTETCALSAAQVEGSVRIDTVGRAMPGVEVRIDDTGEILIRSASVFHGYADNPEATAEALTPDGFLRTGDAGHIQDSGDLVVLGRVSELVETAQGQRFIPTFIENRLKFSPYIRNVAVLGAGLEELTAIVCIDYEAAGHWAEQRSISYSSYAELSQKPQMLDLIAGEIARVNELQPEGLKIRRFVNLHKDFDADDGEITRTRKLRRKVIEQTYAALVAALYDGSDEVIFDAKITYEDGREGTLRRNLVIRRV</sequence>
<dbReference type="GO" id="GO:0004467">
    <property type="term" value="F:long-chain fatty acid-CoA ligase activity"/>
    <property type="evidence" value="ECO:0007669"/>
    <property type="project" value="TreeGrafter"/>
</dbReference>
<protein>
    <submittedName>
        <fullName evidence="4">Long-chain fatty acid--CoA ligase</fullName>
    </submittedName>
</protein>
<dbReference type="PANTHER" id="PTHR43272">
    <property type="entry name" value="LONG-CHAIN-FATTY-ACID--COA LIGASE"/>
    <property type="match status" value="1"/>
</dbReference>
<dbReference type="AlphaFoldDB" id="A0A832QTU2"/>
<dbReference type="PROSITE" id="PS00455">
    <property type="entry name" value="AMP_BINDING"/>
    <property type="match status" value="1"/>
</dbReference>
<keyword evidence="2" id="KW-0067">ATP-binding</keyword>
<feature type="non-terminal residue" evidence="4">
    <location>
        <position position="1"/>
    </location>
</feature>
<dbReference type="Pfam" id="PF23562">
    <property type="entry name" value="AMP-binding_C_3"/>
    <property type="match status" value="1"/>
</dbReference>
<evidence type="ECO:0000313" key="5">
    <source>
        <dbReference type="Proteomes" id="UP000580830"/>
    </source>
</evidence>
<organism evidence="4 5">
    <name type="scientific">Paracoccus solventivorans</name>
    <dbReference type="NCBI Taxonomy" id="53463"/>
    <lineage>
        <taxon>Bacteria</taxon>
        <taxon>Pseudomonadati</taxon>
        <taxon>Pseudomonadota</taxon>
        <taxon>Alphaproteobacteria</taxon>
        <taxon>Rhodobacterales</taxon>
        <taxon>Paracoccaceae</taxon>
        <taxon>Paracoccus</taxon>
    </lineage>
</organism>
<gene>
    <name evidence="4" type="ORF">GXX24_00710</name>
</gene>